<protein>
    <submittedName>
        <fullName evidence="1">Uncharacterized protein</fullName>
    </submittedName>
</protein>
<accession>A0A507DD23</accession>
<dbReference type="EMBL" id="QEAN01000094">
    <property type="protein sequence ID" value="TPX48780.1"/>
    <property type="molecule type" value="Genomic_DNA"/>
</dbReference>
<dbReference type="Proteomes" id="UP000317494">
    <property type="component" value="Unassembled WGS sequence"/>
</dbReference>
<organism evidence="1 2">
    <name type="scientific">Synchytrium endobioticum</name>
    <dbReference type="NCBI Taxonomy" id="286115"/>
    <lineage>
        <taxon>Eukaryota</taxon>
        <taxon>Fungi</taxon>
        <taxon>Fungi incertae sedis</taxon>
        <taxon>Chytridiomycota</taxon>
        <taxon>Chytridiomycota incertae sedis</taxon>
        <taxon>Chytridiomycetes</taxon>
        <taxon>Synchytriales</taxon>
        <taxon>Synchytriaceae</taxon>
        <taxon>Synchytrium</taxon>
    </lineage>
</organism>
<name>A0A507DD23_9FUNG</name>
<comment type="caution">
    <text evidence="1">The sequence shown here is derived from an EMBL/GenBank/DDBJ whole genome shotgun (WGS) entry which is preliminary data.</text>
</comment>
<evidence type="ECO:0000313" key="1">
    <source>
        <dbReference type="EMBL" id="TPX48780.1"/>
    </source>
</evidence>
<dbReference type="AlphaFoldDB" id="A0A507DD23"/>
<evidence type="ECO:0000313" key="2">
    <source>
        <dbReference type="Proteomes" id="UP000317494"/>
    </source>
</evidence>
<reference evidence="1 2" key="1">
    <citation type="journal article" date="2019" name="Sci. Rep.">
        <title>Comparative genomics of chytrid fungi reveal insights into the obligate biotrophic and pathogenic lifestyle of Synchytrium endobioticum.</title>
        <authorList>
            <person name="van de Vossenberg B.T.L.H."/>
            <person name="Warris S."/>
            <person name="Nguyen H.D.T."/>
            <person name="van Gent-Pelzer M.P.E."/>
            <person name="Joly D.L."/>
            <person name="van de Geest H.C."/>
            <person name="Bonants P.J.M."/>
            <person name="Smith D.S."/>
            <person name="Levesque C.A."/>
            <person name="van der Lee T.A.J."/>
        </authorList>
    </citation>
    <scope>NUCLEOTIDE SEQUENCE [LARGE SCALE GENOMIC DNA]</scope>
    <source>
        <strain evidence="1 2">MB42</strain>
    </source>
</reference>
<gene>
    <name evidence="1" type="ORF">SeMB42_g02862</name>
</gene>
<dbReference type="VEuPathDB" id="FungiDB:SeMB42_g02862"/>
<proteinExistence type="predicted"/>
<sequence>MTLFNPFKDSSFPDTKPTLSIQTRSISGSYTIYLNTANIINKMIRFLTFAVVSSLVSSSMAAPAPAQSSEQNNQDEFTMLKDAFNLVGKTPEHPFTIPYCGGAPVTISTVNAGVLPKTDENGDLALPDTIAVVLADMEQPVDLTPYDNALGVLIMDMQLPADRPEWAQNLSMTGLLFTSNSSAKFDLSRLSSSNLKDRIIMNMAFSFMTTFDEIDDDDEESVFTVITQPAARIPITDALLAPSEALDISALDLKAKYLTEMGFVVSKGADVDVSEISFSDILLMCLPAPTTEELAEQGMIFWKREIAPGSSLVNLSSVLFYHVKGHHFNAVTSLALSKRRMLLGCEPYCLCHGVSGKQAESQDSAIIATQMGPGASCKQDGTCAGGCRMFLRHTIVSLCIQLGIAKHAPTVCDRDYNAARNILYCLLCRAPSSLQARHQYRLGLTTTLNSSRRATHTQIVCELIRRILCPSQV</sequence>
<keyword evidence="2" id="KW-1185">Reference proteome</keyword>